<dbReference type="InterPro" id="IPR015890">
    <property type="entry name" value="Chorismate_C"/>
</dbReference>
<dbReference type="PANTHER" id="PTHR11236">
    <property type="entry name" value="AMINOBENZOATE/ANTHRANILATE SYNTHASE"/>
    <property type="match status" value="1"/>
</dbReference>
<keyword evidence="4" id="KW-1185">Reference proteome</keyword>
<comment type="caution">
    <text evidence="3">The sequence shown here is derived from an EMBL/GenBank/DDBJ whole genome shotgun (WGS) entry which is preliminary data.</text>
</comment>
<dbReference type="InterPro" id="IPR019999">
    <property type="entry name" value="Anth_synth_I-like"/>
</dbReference>
<dbReference type="SUPFAM" id="SSF56322">
    <property type="entry name" value="ADC synthase"/>
    <property type="match status" value="1"/>
</dbReference>
<accession>A0ABC8IMI8</accession>
<dbReference type="InterPro" id="IPR005801">
    <property type="entry name" value="ADC_synthase"/>
</dbReference>
<organism evidence="3 4">
    <name type="scientific">Eruca vesicaria subsp. sativa</name>
    <name type="common">Garden rocket</name>
    <name type="synonym">Eruca sativa</name>
    <dbReference type="NCBI Taxonomy" id="29727"/>
    <lineage>
        <taxon>Eukaryota</taxon>
        <taxon>Viridiplantae</taxon>
        <taxon>Streptophyta</taxon>
        <taxon>Embryophyta</taxon>
        <taxon>Tracheophyta</taxon>
        <taxon>Spermatophyta</taxon>
        <taxon>Magnoliopsida</taxon>
        <taxon>eudicotyledons</taxon>
        <taxon>Gunneridae</taxon>
        <taxon>Pentapetalae</taxon>
        <taxon>rosids</taxon>
        <taxon>malvids</taxon>
        <taxon>Brassicales</taxon>
        <taxon>Brassicaceae</taxon>
        <taxon>Brassiceae</taxon>
        <taxon>Eruca</taxon>
    </lineage>
</organism>
<reference evidence="3 4" key="1">
    <citation type="submission" date="2022-03" db="EMBL/GenBank/DDBJ databases">
        <authorList>
            <person name="Macdonald S."/>
            <person name="Ahmed S."/>
            <person name="Newling K."/>
        </authorList>
    </citation>
    <scope>NUCLEOTIDE SEQUENCE [LARGE SCALE GENOMIC DNA]</scope>
</reference>
<dbReference type="PANTHER" id="PTHR11236:SF42">
    <property type="entry name" value="AMINODEOXYCHORISMATE SYNTHASE"/>
    <property type="match status" value="1"/>
</dbReference>
<dbReference type="Pfam" id="PF00425">
    <property type="entry name" value="Chorismate_bind"/>
    <property type="match status" value="1"/>
</dbReference>
<protein>
    <recommendedName>
        <fullName evidence="2">Chorismate-utilising enzyme C-terminal domain-containing protein</fullName>
    </recommendedName>
</protein>
<dbReference type="AlphaFoldDB" id="A0ABC8IMI8"/>
<gene>
    <name evidence="3" type="ORF">ERUC_LOCUS421</name>
</gene>
<evidence type="ECO:0000259" key="2">
    <source>
        <dbReference type="Pfam" id="PF00425"/>
    </source>
</evidence>
<dbReference type="PRINTS" id="PR00095">
    <property type="entry name" value="ANTSNTHASEI"/>
</dbReference>
<dbReference type="Gene3D" id="3.60.120.10">
    <property type="entry name" value="Anthranilate synthase"/>
    <property type="match status" value="1"/>
</dbReference>
<evidence type="ECO:0000256" key="1">
    <source>
        <dbReference type="SAM" id="MobiDB-lite"/>
    </source>
</evidence>
<feature type="region of interest" description="Disordered" evidence="1">
    <location>
        <begin position="1"/>
        <end position="23"/>
    </location>
</feature>
<feature type="domain" description="Chorismate-utilising enzyme C-terminal" evidence="2">
    <location>
        <begin position="31"/>
        <end position="288"/>
    </location>
</feature>
<name>A0ABC8IMI8_ERUVS</name>
<evidence type="ECO:0000313" key="3">
    <source>
        <dbReference type="EMBL" id="CAH8282476.1"/>
    </source>
</evidence>
<evidence type="ECO:0000313" key="4">
    <source>
        <dbReference type="Proteomes" id="UP001642260"/>
    </source>
</evidence>
<dbReference type="Proteomes" id="UP001642260">
    <property type="component" value="Unassembled WGS sequence"/>
</dbReference>
<feature type="compositionally biased region" description="Basic residues" evidence="1">
    <location>
        <begin position="1"/>
        <end position="10"/>
    </location>
</feature>
<dbReference type="EMBL" id="CAKOAT010000002">
    <property type="protein sequence ID" value="CAH8282476.1"/>
    <property type="molecule type" value="Genomic_DNA"/>
</dbReference>
<proteinExistence type="predicted"/>
<sequence>MKVSSTRKCKKDQTIPSKDSSTSFVLDDKSREQYINDVERCMQYIKDGESYELCLTTQNRLKIGNTDPLGLYLHLRERNPAPYAAFLNFSNADLSLCCSSPERFLNLDRHGVLEAKPIKGTIARGSTPEEDELLKLQLKLSEKNQAENLMIVDLLRNDLGRVCELGSVHVPNLMDVETYTTVHTMVSTVRGLKKSDITPVECVRAAFPGGSMTGAPKLRSVEILDSLENCSSGLYSGSIGYFSYNGTFDLNIVIRTVVIHEDEAFVGAGGAIVALSNAEDEFEEMVLKTRAPASAVVEFCSGGLVIRRH</sequence>
<feature type="compositionally biased region" description="Polar residues" evidence="1">
    <location>
        <begin position="14"/>
        <end position="23"/>
    </location>
</feature>